<evidence type="ECO:0000313" key="8">
    <source>
        <dbReference type="Proteomes" id="UP001497453"/>
    </source>
</evidence>
<protein>
    <recommendedName>
        <fullName evidence="6">Protein kinase domain-containing protein</fullName>
    </recommendedName>
</protein>
<gene>
    <name evidence="7" type="ORF">GFSPODELE1_LOCUS82</name>
</gene>
<dbReference type="Gene3D" id="1.10.510.10">
    <property type="entry name" value="Transferase(Phosphotransferase) domain 1"/>
    <property type="match status" value="1"/>
</dbReference>
<evidence type="ECO:0000313" key="7">
    <source>
        <dbReference type="EMBL" id="CAL1693952.1"/>
    </source>
</evidence>
<dbReference type="PROSITE" id="PS00109">
    <property type="entry name" value="PROTEIN_KINASE_TYR"/>
    <property type="match status" value="1"/>
</dbReference>
<dbReference type="CDD" id="cd00180">
    <property type="entry name" value="PKc"/>
    <property type="match status" value="1"/>
</dbReference>
<dbReference type="Pfam" id="PF07714">
    <property type="entry name" value="PK_Tyr_Ser-Thr"/>
    <property type="match status" value="1"/>
</dbReference>
<keyword evidence="1" id="KW-0808">Transferase</keyword>
<keyword evidence="4" id="KW-0067">ATP-binding</keyword>
<reference evidence="8" key="1">
    <citation type="submission" date="2024-04" db="EMBL/GenBank/DDBJ databases">
        <authorList>
            <person name="Shaw F."/>
            <person name="Minotto A."/>
        </authorList>
    </citation>
    <scope>NUCLEOTIDE SEQUENCE [LARGE SCALE GENOMIC DNA]</scope>
</reference>
<proteinExistence type="predicted"/>
<dbReference type="SUPFAM" id="SSF56112">
    <property type="entry name" value="Protein kinase-like (PK-like)"/>
    <property type="match status" value="1"/>
</dbReference>
<sequence>MSRKVLWRAVSSPFKSKKIGIDGETRTDDTDKIEVIIREALEARDGRALNSHNPNDISNDPSTGATENDSALLQLREDRAQYAIDCMDKLHDDDAYWIAFTEGTSLKSNNRRDLRPLLVKLCQRSNRYPAAFQIRTTNVNRTKRCGGAFSDVFNGSIMIDRRKMNVALKRVRWPSELGRRQLESLQKKFILEALIWSKLHHDNIVPLLGIDERQFQNLPCIVLPWYEFGSLCTYWEHYSGEVTTKRSYSWMCDVASGLAYLHEEGVIHGDVRGDNILIHNNGRAHLTDFGLAVYMHENSHSFNSNRAGAVRFLAPEQLDPEVYGFTSSRPTVNSDVFSFAFTCIEVCSRFNEFRTHYDFLQLGVHWREAVPFVGQEHRTFTYSSRRQANSASLASLKGAHARGHLAFSLRMLVRNLSFSRTRAAKDGGRDLIPQRARVVALILMLYKFFQLGAICLVTSPCVSTVEPSFLSFLLRCTLAFSLAAGVL</sequence>
<dbReference type="InterPro" id="IPR001245">
    <property type="entry name" value="Ser-Thr/Tyr_kinase_cat_dom"/>
</dbReference>
<dbReference type="EMBL" id="OZ037944">
    <property type="protein sequence ID" value="CAL1693952.1"/>
    <property type="molecule type" value="Genomic_DNA"/>
</dbReference>
<evidence type="ECO:0000256" key="2">
    <source>
        <dbReference type="ARBA" id="ARBA00022741"/>
    </source>
</evidence>
<dbReference type="PROSITE" id="PS50011">
    <property type="entry name" value="PROTEIN_KINASE_DOM"/>
    <property type="match status" value="1"/>
</dbReference>
<organism evidence="7 8">
    <name type="scientific">Somion occarium</name>
    <dbReference type="NCBI Taxonomy" id="3059160"/>
    <lineage>
        <taxon>Eukaryota</taxon>
        <taxon>Fungi</taxon>
        <taxon>Dikarya</taxon>
        <taxon>Basidiomycota</taxon>
        <taxon>Agaricomycotina</taxon>
        <taxon>Agaricomycetes</taxon>
        <taxon>Polyporales</taxon>
        <taxon>Cerrenaceae</taxon>
        <taxon>Somion</taxon>
    </lineage>
</organism>
<evidence type="ECO:0000256" key="1">
    <source>
        <dbReference type="ARBA" id="ARBA00022679"/>
    </source>
</evidence>
<evidence type="ECO:0000259" key="6">
    <source>
        <dbReference type="PROSITE" id="PS50011"/>
    </source>
</evidence>
<dbReference type="Proteomes" id="UP001497453">
    <property type="component" value="Chromosome 1"/>
</dbReference>
<evidence type="ECO:0000256" key="3">
    <source>
        <dbReference type="ARBA" id="ARBA00022777"/>
    </source>
</evidence>
<keyword evidence="3" id="KW-0418">Kinase</keyword>
<dbReference type="PANTHER" id="PTHR44329">
    <property type="entry name" value="SERINE/THREONINE-PROTEIN KINASE TNNI3K-RELATED"/>
    <property type="match status" value="1"/>
</dbReference>
<dbReference type="InterPro" id="IPR011009">
    <property type="entry name" value="Kinase-like_dom_sf"/>
</dbReference>
<dbReference type="InterPro" id="IPR051681">
    <property type="entry name" value="Ser/Thr_Kinases-Pseudokinases"/>
</dbReference>
<name>A0ABP1CGZ8_9APHY</name>
<feature type="domain" description="Protein kinase" evidence="6">
    <location>
        <begin position="138"/>
        <end position="449"/>
    </location>
</feature>
<feature type="region of interest" description="Disordered" evidence="5">
    <location>
        <begin position="47"/>
        <end position="67"/>
    </location>
</feature>
<evidence type="ECO:0000256" key="4">
    <source>
        <dbReference type="ARBA" id="ARBA00022840"/>
    </source>
</evidence>
<evidence type="ECO:0000256" key="5">
    <source>
        <dbReference type="SAM" id="MobiDB-lite"/>
    </source>
</evidence>
<accession>A0ABP1CGZ8</accession>
<dbReference type="InterPro" id="IPR008266">
    <property type="entry name" value="Tyr_kinase_AS"/>
</dbReference>
<keyword evidence="8" id="KW-1185">Reference proteome</keyword>
<dbReference type="InterPro" id="IPR000719">
    <property type="entry name" value="Prot_kinase_dom"/>
</dbReference>
<dbReference type="PANTHER" id="PTHR44329:SF288">
    <property type="entry name" value="MITOGEN-ACTIVATED PROTEIN KINASE KINASE KINASE 20"/>
    <property type="match status" value="1"/>
</dbReference>
<keyword evidence="2" id="KW-0547">Nucleotide-binding</keyword>
<feature type="compositionally biased region" description="Polar residues" evidence="5">
    <location>
        <begin position="50"/>
        <end position="67"/>
    </location>
</feature>